<dbReference type="PANTHER" id="PTHR34135:SF2">
    <property type="entry name" value="LYSOZYME"/>
    <property type="match status" value="1"/>
</dbReference>
<dbReference type="Pfam" id="PF08230">
    <property type="entry name" value="CW_7"/>
    <property type="match status" value="1"/>
</dbReference>
<accession>A0ABW9MW81</accession>
<comment type="similarity">
    <text evidence="1">Belongs to the glycosyl hydrolase 25 family.</text>
</comment>
<gene>
    <name evidence="4" type="ORF">ACCQ40_04520</name>
</gene>
<protein>
    <submittedName>
        <fullName evidence="4">GH25 family lysozyme</fullName>
    </submittedName>
</protein>
<dbReference type="InterPro" id="IPR002053">
    <property type="entry name" value="Glyco_hydro_25"/>
</dbReference>
<evidence type="ECO:0000256" key="2">
    <source>
        <dbReference type="SAM" id="SignalP"/>
    </source>
</evidence>
<organism evidence="4 5">
    <name type="scientific">Anaerococcus cruorum</name>
    <dbReference type="NCBI Taxonomy" id="3115617"/>
    <lineage>
        <taxon>Bacteria</taxon>
        <taxon>Bacillati</taxon>
        <taxon>Bacillota</taxon>
        <taxon>Tissierellia</taxon>
        <taxon>Tissierellales</taxon>
        <taxon>Peptoniphilaceae</taxon>
        <taxon>Anaerococcus</taxon>
    </lineage>
</organism>
<proteinExistence type="inferred from homology"/>
<dbReference type="Proteomes" id="UP001638015">
    <property type="component" value="Unassembled WGS sequence"/>
</dbReference>
<dbReference type="Gene3D" id="3.20.20.80">
    <property type="entry name" value="Glycosidases"/>
    <property type="match status" value="1"/>
</dbReference>
<dbReference type="InterPro" id="IPR017853">
    <property type="entry name" value="GH"/>
</dbReference>
<name>A0ABW9MW81_9FIRM</name>
<evidence type="ECO:0000313" key="5">
    <source>
        <dbReference type="Proteomes" id="UP001638015"/>
    </source>
</evidence>
<reference evidence="4 5" key="1">
    <citation type="journal article" date="2025" name="Anaerobe">
        <title>Description of Anaerococcus kampingiae sp. nov., Anaerococcus groningensis sp. nov., Anaerococcus martiniensis sp. nov., and Anaerococcus cruorum sp. nov., isolated from human clinical specimens.</title>
        <authorList>
            <person name="Boiten K.E."/>
            <person name="Meijer J."/>
            <person name="van Wezel E.M."/>
            <person name="Veloo A.C.M."/>
        </authorList>
    </citation>
    <scope>NUCLEOTIDE SEQUENCE [LARGE SCALE GENOMIC DNA]</scope>
    <source>
        <strain evidence="4 5">ENR1039</strain>
    </source>
</reference>
<dbReference type="InterPro" id="IPR013168">
    <property type="entry name" value="Cpl_7_lyso_C"/>
</dbReference>
<dbReference type="RefSeq" id="WP_410032793.1">
    <property type="nucleotide sequence ID" value="NZ_JBGMEH010000003.1"/>
</dbReference>
<dbReference type="Pfam" id="PF01183">
    <property type="entry name" value="Glyco_hydro_25"/>
    <property type="match status" value="1"/>
</dbReference>
<evidence type="ECO:0000313" key="4">
    <source>
        <dbReference type="EMBL" id="MFO3716054.1"/>
    </source>
</evidence>
<keyword evidence="5" id="KW-1185">Reference proteome</keyword>
<feature type="signal peptide" evidence="2">
    <location>
        <begin position="1"/>
        <end position="25"/>
    </location>
</feature>
<dbReference type="EMBL" id="JBGMEH010000003">
    <property type="protein sequence ID" value="MFO3716054.1"/>
    <property type="molecule type" value="Genomic_DNA"/>
</dbReference>
<sequence>MASFKIKWAGLGLAFTIVFPSIAYASDVINYDDSDLDQVFIDNNIEYDKEAVEKRKAEYLTDSNNNIAPDYEVEEVIISEEIGVDDEGNVEKVITKETHLEDTNPAPIYSKTPVYKKVVDVSEHQDPNKIDYNKFANDIDGAILRTSITDAETLKIRKDYNVERHYNELNSRNVPIGFYHYSRAINQAEALIEADYVYNIIKSKNVSLPVYIDIEDNKRQTKASKGEISSVAETFVKSLQSRGYIAGIYSYPWFAENYLTRDVRNKYEFWVADYDSKHFTTYNQSDFDSWQYTHKGKVSGYNGDIDMSVLYKDYPYMIKGISKKPMYILIDEILAGKWGVGAERQRRLTYAGYNYNIIQNAVNHRLANS</sequence>
<dbReference type="PANTHER" id="PTHR34135">
    <property type="entry name" value="LYSOZYME"/>
    <property type="match status" value="1"/>
</dbReference>
<evidence type="ECO:0000259" key="3">
    <source>
        <dbReference type="SMART" id="SM01095"/>
    </source>
</evidence>
<keyword evidence="2" id="KW-0732">Signal</keyword>
<dbReference type="PROSITE" id="PS51904">
    <property type="entry name" value="GLYCOSYL_HYDROL_F25_2"/>
    <property type="match status" value="1"/>
</dbReference>
<dbReference type="SUPFAM" id="SSF51445">
    <property type="entry name" value="(Trans)glycosidases"/>
    <property type="match status" value="1"/>
</dbReference>
<feature type="chain" id="PRO_5045931670" evidence="2">
    <location>
        <begin position="26"/>
        <end position="369"/>
    </location>
</feature>
<feature type="domain" description="Cpl-7 lysozyme C-terminal" evidence="3">
    <location>
        <begin position="326"/>
        <end position="367"/>
    </location>
</feature>
<dbReference type="SMART" id="SM01095">
    <property type="entry name" value="Cpl-7"/>
    <property type="match status" value="1"/>
</dbReference>
<evidence type="ECO:0000256" key="1">
    <source>
        <dbReference type="ARBA" id="ARBA00010646"/>
    </source>
</evidence>
<comment type="caution">
    <text evidence="4">The sequence shown here is derived from an EMBL/GenBank/DDBJ whole genome shotgun (WGS) entry which is preliminary data.</text>
</comment>